<sequence length="276" mass="31543">MAVMRLRRDKYKGIDYKCIFDAKSGFKILSPIVTILAPGPKGEKGWDLIPPKILDNKKHNTILAVNYGVAIAEEMDRPDLEADIWVVTDSDVTTKPWFKHHLENFKGMRCFNLRVIDRCWKNHRYAGPYMQFASKQLMKGPDIHPVTGIIRAGGTVSCSTYQIIHHFAPKPTLVFIVGIDMSGDDYFKGKNLKVKHGPVWRSVHCFNGVIKLFREQKHIIIHTLSETNLMAGDKEFHKLVGAEVTPEDVTKITEGFMKDRREMVRSRGVQERILTP</sequence>
<proteinExistence type="predicted"/>
<name>X1HU37_9ZZZZ</name>
<dbReference type="EMBL" id="BARU01020397">
    <property type="protein sequence ID" value="GAH48813.1"/>
    <property type="molecule type" value="Genomic_DNA"/>
</dbReference>
<feature type="non-terminal residue" evidence="1">
    <location>
        <position position="276"/>
    </location>
</feature>
<gene>
    <name evidence="1" type="ORF">S03H2_33509</name>
</gene>
<evidence type="ECO:0000313" key="1">
    <source>
        <dbReference type="EMBL" id="GAH48813.1"/>
    </source>
</evidence>
<accession>X1HU37</accession>
<comment type="caution">
    <text evidence="1">The sequence shown here is derived from an EMBL/GenBank/DDBJ whole genome shotgun (WGS) entry which is preliminary data.</text>
</comment>
<protein>
    <submittedName>
        <fullName evidence="1">Uncharacterized protein</fullName>
    </submittedName>
</protein>
<dbReference type="AlphaFoldDB" id="X1HU37"/>
<organism evidence="1">
    <name type="scientific">marine sediment metagenome</name>
    <dbReference type="NCBI Taxonomy" id="412755"/>
    <lineage>
        <taxon>unclassified sequences</taxon>
        <taxon>metagenomes</taxon>
        <taxon>ecological metagenomes</taxon>
    </lineage>
</organism>
<reference evidence="1" key="1">
    <citation type="journal article" date="2014" name="Front. Microbiol.">
        <title>High frequency of phylogenetically diverse reductive dehalogenase-homologous genes in deep subseafloor sedimentary metagenomes.</title>
        <authorList>
            <person name="Kawai M."/>
            <person name="Futagami T."/>
            <person name="Toyoda A."/>
            <person name="Takaki Y."/>
            <person name="Nishi S."/>
            <person name="Hori S."/>
            <person name="Arai W."/>
            <person name="Tsubouchi T."/>
            <person name="Morono Y."/>
            <person name="Uchiyama I."/>
            <person name="Ito T."/>
            <person name="Fujiyama A."/>
            <person name="Inagaki F."/>
            <person name="Takami H."/>
        </authorList>
    </citation>
    <scope>NUCLEOTIDE SEQUENCE</scope>
    <source>
        <strain evidence="1">Expedition CK06-06</strain>
    </source>
</reference>